<name>A0ABX7I2I0_9BACT</name>
<sequence length="774" mass="86740">MKKIIGLWLLAFSLAQAQTKVTIELPKSVVTEARLKQAVDSTAKATEKKFKAYADSIARGGGGNTKPVVLPDCKRGPSISRVFDVTKSGLTLQFDAEEVYSINYKIFSSENLPLYSDSLVNLVSNTVPVRLPSLADGSYIIEISGRSCVSKKAPRATFLVKTVGEVVIPAPSLGVTIPKRLNVPLPQNMNIQVKKVNDQWIISDLAERGPPNGYDFWYGINGQIIKQKSPLKNFSWPSNTPLGIWKAQAKENLSTLAKWTPDNADNDWSDSKAGATFDYNDSFPFAAYLFEKNGSGCDTTRLVTHWMDVMPDMKAPPGNVWIMPIGPIDTPENLTRKGVTHFSKYSASGKSYEGELISAGRLYDEVPQTAQQLDLSDRGPLASKWVPVGKGWPDIWNERFFGIQAPGQREPGSYEKGYQAGLKYTTAYPIVIFENTEQDHALSAHWPIFKGFYDAFMPRMKAYWNARGVEPLVAHNYFTTFSNGELTLGFASRQANKDIFRKPFSQWNAADLREGGNLEKTTAVCFGIYLGSPDQSTEVAYRLIFAAEIAKIAGKSLITFAQPGQHEWRPNNLQRQTFPEGDFYMPVKLPWNPADGITYSFLAQCFGKGLIPFTAAGKTEKKFAYDRNWHGVGSLWLPKGAKEYQHNSDQFPYWVNGGSESYQGGQAEYYIAEGVRLLNDTWLPTWGGDRRFLRFRIDGGKWVEVANRQMDDLVDAFFDKRGFVYSQRKGSQLSVFYLNSYADSKLHKLEYEYEGNAYSMAVHSTIIHPVLHKL</sequence>
<feature type="chain" id="PRO_5047427417" evidence="1">
    <location>
        <begin position="18"/>
        <end position="774"/>
    </location>
</feature>
<protein>
    <submittedName>
        <fullName evidence="2">Uncharacterized protein</fullName>
    </submittedName>
</protein>
<proteinExistence type="predicted"/>
<dbReference type="Proteomes" id="UP000612680">
    <property type="component" value="Chromosome"/>
</dbReference>
<dbReference type="RefSeq" id="WP_204660487.1">
    <property type="nucleotide sequence ID" value="NZ_CP056775.1"/>
</dbReference>
<evidence type="ECO:0000256" key="1">
    <source>
        <dbReference type="SAM" id="SignalP"/>
    </source>
</evidence>
<organism evidence="2 3">
    <name type="scientific">Dyadobacter sandarakinus</name>
    <dbReference type="NCBI Taxonomy" id="2747268"/>
    <lineage>
        <taxon>Bacteria</taxon>
        <taxon>Pseudomonadati</taxon>
        <taxon>Bacteroidota</taxon>
        <taxon>Cytophagia</taxon>
        <taxon>Cytophagales</taxon>
        <taxon>Spirosomataceae</taxon>
        <taxon>Dyadobacter</taxon>
    </lineage>
</organism>
<reference evidence="2 3" key="1">
    <citation type="submission" date="2020-06" db="EMBL/GenBank/DDBJ databases">
        <title>Dyadobacter sandarakinus sp. nov., isolated from the soil of the Arctic Yellow River Station.</title>
        <authorList>
            <person name="Zhang Y."/>
            <person name="Peng F."/>
        </authorList>
    </citation>
    <scope>NUCLEOTIDE SEQUENCE [LARGE SCALE GENOMIC DNA]</scope>
    <source>
        <strain evidence="2 3">Q3-56</strain>
    </source>
</reference>
<keyword evidence="3" id="KW-1185">Reference proteome</keyword>
<evidence type="ECO:0000313" key="3">
    <source>
        <dbReference type="Proteomes" id="UP000612680"/>
    </source>
</evidence>
<feature type="signal peptide" evidence="1">
    <location>
        <begin position="1"/>
        <end position="17"/>
    </location>
</feature>
<accession>A0ABX7I2I0</accession>
<keyword evidence="1" id="KW-0732">Signal</keyword>
<evidence type="ECO:0000313" key="2">
    <source>
        <dbReference type="EMBL" id="QRQ99726.1"/>
    </source>
</evidence>
<dbReference type="EMBL" id="CP056775">
    <property type="protein sequence ID" value="QRQ99726.1"/>
    <property type="molecule type" value="Genomic_DNA"/>
</dbReference>
<gene>
    <name evidence="2" type="ORF">HWI92_01740</name>
</gene>